<dbReference type="RefSeq" id="WP_037546656.1">
    <property type="nucleotide sequence ID" value="NZ_JNUP01000047.1"/>
</dbReference>
<dbReference type="Proteomes" id="UP000029692">
    <property type="component" value="Unassembled WGS sequence"/>
</dbReference>
<dbReference type="InterPro" id="IPR006076">
    <property type="entry name" value="FAD-dep_OxRdtase"/>
</dbReference>
<reference evidence="3 4" key="1">
    <citation type="submission" date="2014-05" db="EMBL/GenBank/DDBJ databases">
        <title>De novo Genome Sequence of Spirocheata sp.</title>
        <authorList>
            <person name="Shivani Y."/>
            <person name="Subhash Y."/>
            <person name="Tushar L."/>
            <person name="Sasikala C."/>
            <person name="Ramana C.V."/>
        </authorList>
    </citation>
    <scope>NUCLEOTIDE SEQUENCE [LARGE SCALE GENOMIC DNA]</scope>
    <source>
        <strain evidence="3 4">JC230</strain>
    </source>
</reference>
<evidence type="ECO:0000313" key="3">
    <source>
        <dbReference type="EMBL" id="KGE72826.1"/>
    </source>
</evidence>
<dbReference type="Pfam" id="PF01266">
    <property type="entry name" value="DAO"/>
    <property type="match status" value="1"/>
</dbReference>
<feature type="compositionally biased region" description="Low complexity" evidence="1">
    <location>
        <begin position="95"/>
        <end position="108"/>
    </location>
</feature>
<dbReference type="OrthoDB" id="9794226at2"/>
<organism evidence="3 4">
    <name type="scientific">Spirochaeta lutea</name>
    <dbReference type="NCBI Taxonomy" id="1480694"/>
    <lineage>
        <taxon>Bacteria</taxon>
        <taxon>Pseudomonadati</taxon>
        <taxon>Spirochaetota</taxon>
        <taxon>Spirochaetia</taxon>
        <taxon>Spirochaetales</taxon>
        <taxon>Spirochaetaceae</taxon>
        <taxon>Spirochaeta</taxon>
    </lineage>
</organism>
<dbReference type="GO" id="GO:0005737">
    <property type="term" value="C:cytoplasm"/>
    <property type="evidence" value="ECO:0007669"/>
    <property type="project" value="TreeGrafter"/>
</dbReference>
<dbReference type="InterPro" id="IPR036188">
    <property type="entry name" value="FAD/NAD-bd_sf"/>
</dbReference>
<evidence type="ECO:0000259" key="2">
    <source>
        <dbReference type="Pfam" id="PF01266"/>
    </source>
</evidence>
<dbReference type="Gene3D" id="3.30.9.10">
    <property type="entry name" value="D-Amino Acid Oxidase, subunit A, domain 2"/>
    <property type="match status" value="1"/>
</dbReference>
<evidence type="ECO:0000256" key="1">
    <source>
        <dbReference type="SAM" id="MobiDB-lite"/>
    </source>
</evidence>
<protein>
    <recommendedName>
        <fullName evidence="2">FAD dependent oxidoreductase domain-containing protein</fullName>
    </recommendedName>
</protein>
<accession>A0A098QZA5</accession>
<sequence length="363" mass="39109">MNKPIVIVGQGIAGSTLALELIRRGYKPFVLDASWIFGSTAAAGGSVHPWVLSKQRPTWRGLESFETAQRWYRSAEAMLGLRVWHPLSLYRLSPSGKSPGPSPALASPDTGSMGANSRDAEKHILEDGRIVHAGFGAWLNTRVLVSGIRGYLARRNMLRTAILGERDINFKDRIISLPGGKTLGYSALVLATGLQASQGHGLPWLPPATHLPFYGVLGSIIELYLPELQLPGLIHGPVNILPIPGTGRIRIGTTYHREYKDATTPPNDAQDLCRRAAAILGGFDAADLFRRIEACWSGIRPASRDRLPFMGPVPGYENNGVYCFNGLGTRGLLTAPGLAAQLADALGGTDSLPEDLLPNRGRV</sequence>
<name>A0A098QZA5_9SPIO</name>
<keyword evidence="4" id="KW-1185">Reference proteome</keyword>
<dbReference type="STRING" id="1480694.DC28_05500"/>
<dbReference type="EMBL" id="JNUP01000047">
    <property type="protein sequence ID" value="KGE72826.1"/>
    <property type="molecule type" value="Genomic_DNA"/>
</dbReference>
<dbReference type="SUPFAM" id="SSF51971">
    <property type="entry name" value="Nucleotide-binding domain"/>
    <property type="match status" value="1"/>
</dbReference>
<dbReference type="eggNOG" id="COG0665">
    <property type="taxonomic scope" value="Bacteria"/>
</dbReference>
<dbReference type="AlphaFoldDB" id="A0A098QZA5"/>
<evidence type="ECO:0000313" key="4">
    <source>
        <dbReference type="Proteomes" id="UP000029692"/>
    </source>
</evidence>
<feature type="domain" description="FAD dependent oxidoreductase" evidence="2">
    <location>
        <begin position="5"/>
        <end position="344"/>
    </location>
</feature>
<feature type="region of interest" description="Disordered" evidence="1">
    <location>
        <begin position="95"/>
        <end position="117"/>
    </location>
</feature>
<dbReference type="PANTHER" id="PTHR13847">
    <property type="entry name" value="SARCOSINE DEHYDROGENASE-RELATED"/>
    <property type="match status" value="1"/>
</dbReference>
<dbReference type="SUPFAM" id="SSF54373">
    <property type="entry name" value="FAD-linked reductases, C-terminal domain"/>
    <property type="match status" value="1"/>
</dbReference>
<gene>
    <name evidence="3" type="ORF">DC28_05500</name>
</gene>
<proteinExistence type="predicted"/>
<comment type="caution">
    <text evidence="3">The sequence shown here is derived from an EMBL/GenBank/DDBJ whole genome shotgun (WGS) entry which is preliminary data.</text>
</comment>
<dbReference type="Gene3D" id="3.50.50.60">
    <property type="entry name" value="FAD/NAD(P)-binding domain"/>
    <property type="match status" value="2"/>
</dbReference>